<keyword evidence="1" id="KW-1133">Transmembrane helix</keyword>
<feature type="transmembrane region" description="Helical" evidence="1">
    <location>
        <begin position="58"/>
        <end position="79"/>
    </location>
</feature>
<evidence type="ECO:0000256" key="1">
    <source>
        <dbReference type="SAM" id="Phobius"/>
    </source>
</evidence>
<evidence type="ECO:0000313" key="4">
    <source>
        <dbReference type="Proteomes" id="UP001596317"/>
    </source>
</evidence>
<keyword evidence="4" id="KW-1185">Reference proteome</keyword>
<proteinExistence type="predicted"/>
<dbReference type="EMBL" id="JBHSWB010000001">
    <property type="protein sequence ID" value="MFC6659503.1"/>
    <property type="molecule type" value="Genomic_DNA"/>
</dbReference>
<dbReference type="InterPro" id="IPR007349">
    <property type="entry name" value="DUF418"/>
</dbReference>
<sequence>MRGAAGPLRARTQALVALLLLALYAAFLTVGTHPAGTGILDELRNPVQAVNDQWLSPLGLRGLLSVIPTTALVLLGALAARPLATREPRQIWALLPVGVGLAALGVAWASLGGPPLSKTLWTPPYIFTCAGLGMLGLLICWLLADSGRVRGGAAVLAPLTIPGRNALVAYVLPILVKVWILQDWLVGWTGRAQPMGAALLTLAQRHLGPVGGGGPIQGPTCWRSGWGWRTLPGVA</sequence>
<dbReference type="Proteomes" id="UP001596317">
    <property type="component" value="Unassembled WGS sequence"/>
</dbReference>
<reference evidence="4" key="1">
    <citation type="journal article" date="2019" name="Int. J. Syst. Evol. Microbiol.">
        <title>The Global Catalogue of Microorganisms (GCM) 10K type strain sequencing project: providing services to taxonomists for standard genome sequencing and annotation.</title>
        <authorList>
            <consortium name="The Broad Institute Genomics Platform"/>
            <consortium name="The Broad Institute Genome Sequencing Center for Infectious Disease"/>
            <person name="Wu L."/>
            <person name="Ma J."/>
        </authorList>
    </citation>
    <scope>NUCLEOTIDE SEQUENCE [LARGE SCALE GENOMIC DNA]</scope>
    <source>
        <strain evidence="4">CCUG 63830</strain>
    </source>
</reference>
<name>A0ABW1ZFD3_9DEIO</name>
<dbReference type="PANTHER" id="PTHR31061">
    <property type="entry name" value="LD22376P"/>
    <property type="match status" value="1"/>
</dbReference>
<gene>
    <name evidence="3" type="ORF">ACFP90_03295</name>
</gene>
<comment type="caution">
    <text evidence="3">The sequence shown here is derived from an EMBL/GenBank/DDBJ whole genome shotgun (WGS) entry which is preliminary data.</text>
</comment>
<keyword evidence="1" id="KW-0812">Transmembrane</keyword>
<dbReference type="PANTHER" id="PTHR31061:SF24">
    <property type="entry name" value="LD22376P"/>
    <property type="match status" value="1"/>
</dbReference>
<protein>
    <submittedName>
        <fullName evidence="3">DUF418 domain-containing protein</fullName>
    </submittedName>
</protein>
<evidence type="ECO:0000313" key="3">
    <source>
        <dbReference type="EMBL" id="MFC6659503.1"/>
    </source>
</evidence>
<feature type="transmembrane region" description="Helical" evidence="1">
    <location>
        <begin position="91"/>
        <end position="111"/>
    </location>
</feature>
<accession>A0ABW1ZFD3</accession>
<feature type="transmembrane region" description="Helical" evidence="1">
    <location>
        <begin position="123"/>
        <end position="144"/>
    </location>
</feature>
<evidence type="ECO:0000259" key="2">
    <source>
        <dbReference type="Pfam" id="PF04235"/>
    </source>
</evidence>
<dbReference type="Pfam" id="PF04235">
    <property type="entry name" value="DUF418"/>
    <property type="match status" value="1"/>
</dbReference>
<feature type="domain" description="DUF418" evidence="2">
    <location>
        <begin position="90"/>
        <end position="203"/>
    </location>
</feature>
<dbReference type="RefSeq" id="WP_380054109.1">
    <property type="nucleotide sequence ID" value="NZ_JBHSWB010000001.1"/>
</dbReference>
<keyword evidence="1" id="KW-0472">Membrane</keyword>
<organism evidence="3 4">
    <name type="scientific">Deinococcus multiflagellatus</name>
    <dbReference type="NCBI Taxonomy" id="1656887"/>
    <lineage>
        <taxon>Bacteria</taxon>
        <taxon>Thermotogati</taxon>
        <taxon>Deinococcota</taxon>
        <taxon>Deinococci</taxon>
        <taxon>Deinococcales</taxon>
        <taxon>Deinococcaceae</taxon>
        <taxon>Deinococcus</taxon>
    </lineage>
</organism>